<evidence type="ECO:0000256" key="7">
    <source>
        <dbReference type="ARBA" id="ARBA00071120"/>
    </source>
</evidence>
<keyword evidence="3" id="KW-0378">Hydrolase</keyword>
<evidence type="ECO:0000256" key="3">
    <source>
        <dbReference type="ARBA" id="ARBA00022801"/>
    </source>
</evidence>
<proteinExistence type="inferred from homology"/>
<dbReference type="GO" id="GO:0009062">
    <property type="term" value="P:fatty acid catabolic process"/>
    <property type="evidence" value="ECO:0007669"/>
    <property type="project" value="TreeGrafter"/>
</dbReference>
<dbReference type="EC" id="3.1.2.20" evidence="5"/>
<dbReference type="SUPFAM" id="SSF54637">
    <property type="entry name" value="Thioesterase/thiol ester dehydrase-isomerase"/>
    <property type="match status" value="2"/>
</dbReference>
<name>A0A9X2WE46_9GAMM</name>
<reference evidence="11" key="2">
    <citation type="submission" date="2022-08" db="EMBL/GenBank/DDBJ databases">
        <authorList>
            <person name="Dong C."/>
        </authorList>
    </citation>
    <scope>NUCLEOTIDE SEQUENCE</scope>
    <source>
        <strain evidence="11">59MF3M-4</strain>
    </source>
</reference>
<comment type="subunit">
    <text evidence="2">Homotetramer.</text>
</comment>
<sequence>MSNVLAELIELLKLEAIGVNRFRGQSQDLGFRNLFGGQVLGQSLSAAIQTLTEGDWAPHSLHAYFLRPGTVTDSVEFEVEVLRDGRSFATRQVKASQNGKAILTMMCSFQHPEAGFDHQNPMPDIKGPEGIPSQLELARMFRDYFPERVRDIYTADQPIEIRVLDPVNIFAPQKKEPVKYAWMKADAPMGDDPHVHATMLAYASDFNLITTALHPHAVSVSQKDMQVASLDHSVWFHRPLRMDEWLLYAIDSPNAGGARGFCRGQLFNQQGELVASVAQEGLMRKIDLNAKSGEGKA</sequence>
<organism evidence="11 12">
    <name type="scientific">Thalassolituus pacificus</name>
    <dbReference type="NCBI Taxonomy" id="2975440"/>
    <lineage>
        <taxon>Bacteria</taxon>
        <taxon>Pseudomonadati</taxon>
        <taxon>Pseudomonadota</taxon>
        <taxon>Gammaproteobacteria</taxon>
        <taxon>Oceanospirillales</taxon>
        <taxon>Oceanospirillaceae</taxon>
        <taxon>Thalassolituus</taxon>
    </lineage>
</organism>
<dbReference type="EMBL" id="JAOANI010000014">
    <property type="protein sequence ID" value="MCT7358749.1"/>
    <property type="molecule type" value="Genomic_DNA"/>
</dbReference>
<feature type="domain" description="Acyl-CoA thioesterase 2 C-terminal" evidence="9">
    <location>
        <begin position="154"/>
        <end position="282"/>
    </location>
</feature>
<dbReference type="PANTHER" id="PTHR11066:SF34">
    <property type="entry name" value="ACYL-COENZYME A THIOESTERASE 8"/>
    <property type="match status" value="1"/>
</dbReference>
<feature type="domain" description="Acyl-CoA thioesterase-like N-terminal HotDog" evidence="10">
    <location>
        <begin position="34"/>
        <end position="110"/>
    </location>
</feature>
<evidence type="ECO:0000256" key="5">
    <source>
        <dbReference type="ARBA" id="ARBA00038894"/>
    </source>
</evidence>
<dbReference type="InterPro" id="IPR003703">
    <property type="entry name" value="Acyl_CoA_thio"/>
</dbReference>
<dbReference type="Gene3D" id="2.40.160.210">
    <property type="entry name" value="Acyl-CoA thioesterase, double hotdog domain"/>
    <property type="match status" value="1"/>
</dbReference>
<dbReference type="InterPro" id="IPR025652">
    <property type="entry name" value="TesB_C"/>
</dbReference>
<dbReference type="InterPro" id="IPR049449">
    <property type="entry name" value="TesB_ACOT8-like_N"/>
</dbReference>
<comment type="catalytic activity">
    <reaction evidence="6">
        <text>a fatty acyl-CoA + H2O = a fatty acid + CoA + H(+)</text>
        <dbReference type="Rhea" id="RHEA:16781"/>
        <dbReference type="ChEBI" id="CHEBI:15377"/>
        <dbReference type="ChEBI" id="CHEBI:15378"/>
        <dbReference type="ChEBI" id="CHEBI:28868"/>
        <dbReference type="ChEBI" id="CHEBI:57287"/>
        <dbReference type="ChEBI" id="CHEBI:77636"/>
        <dbReference type="EC" id="3.1.2.20"/>
    </reaction>
    <physiologicalReaction direction="left-to-right" evidence="6">
        <dbReference type="Rhea" id="RHEA:16782"/>
    </physiologicalReaction>
</comment>
<evidence type="ECO:0000256" key="2">
    <source>
        <dbReference type="ARBA" id="ARBA00011881"/>
    </source>
</evidence>
<evidence type="ECO:0000256" key="6">
    <source>
        <dbReference type="ARBA" id="ARBA00050943"/>
    </source>
</evidence>
<dbReference type="GO" id="GO:0006637">
    <property type="term" value="P:acyl-CoA metabolic process"/>
    <property type="evidence" value="ECO:0007669"/>
    <property type="project" value="InterPro"/>
</dbReference>
<protein>
    <recommendedName>
        <fullName evidence="7">Acyl-CoA thioesterase 2</fullName>
        <ecNumber evidence="5">3.1.2.20</ecNumber>
    </recommendedName>
    <alternativeName>
        <fullName evidence="8">Thioesterase II</fullName>
    </alternativeName>
</protein>
<dbReference type="FunFam" id="2.40.160.210:FF:000001">
    <property type="entry name" value="Acyl-CoA thioesterase II"/>
    <property type="match status" value="1"/>
</dbReference>
<comment type="caution">
    <text evidence="11">The sequence shown here is derived from an EMBL/GenBank/DDBJ whole genome shotgun (WGS) entry which is preliminary data.</text>
</comment>
<evidence type="ECO:0000256" key="1">
    <source>
        <dbReference type="ARBA" id="ARBA00006538"/>
    </source>
</evidence>
<dbReference type="Pfam" id="PF02551">
    <property type="entry name" value="Acyl_CoA_thio"/>
    <property type="match status" value="1"/>
</dbReference>
<evidence type="ECO:0000313" key="11">
    <source>
        <dbReference type="EMBL" id="MCT7358749.1"/>
    </source>
</evidence>
<dbReference type="CDD" id="cd03444">
    <property type="entry name" value="Thioesterase_II_repeat1"/>
    <property type="match status" value="1"/>
</dbReference>
<evidence type="ECO:0000256" key="8">
    <source>
        <dbReference type="ARBA" id="ARBA00079653"/>
    </source>
</evidence>
<gene>
    <name evidence="11" type="ORF">NYR02_06930</name>
</gene>
<accession>A0A9X2WE46</accession>
<dbReference type="Pfam" id="PF13622">
    <property type="entry name" value="4HBT_3"/>
    <property type="match status" value="1"/>
</dbReference>
<keyword evidence="4" id="KW-0443">Lipid metabolism</keyword>
<evidence type="ECO:0000259" key="10">
    <source>
        <dbReference type="Pfam" id="PF13622"/>
    </source>
</evidence>
<dbReference type="InterPro" id="IPR029069">
    <property type="entry name" value="HotDog_dom_sf"/>
</dbReference>
<keyword evidence="12" id="KW-1185">Reference proteome</keyword>
<evidence type="ECO:0000259" key="9">
    <source>
        <dbReference type="Pfam" id="PF02551"/>
    </source>
</evidence>
<dbReference type="AlphaFoldDB" id="A0A9X2WE46"/>
<dbReference type="PANTHER" id="PTHR11066">
    <property type="entry name" value="ACYL-COA THIOESTERASE"/>
    <property type="match status" value="1"/>
</dbReference>
<evidence type="ECO:0000313" key="12">
    <source>
        <dbReference type="Proteomes" id="UP001147830"/>
    </source>
</evidence>
<dbReference type="RefSeq" id="WP_260975635.1">
    <property type="nucleotide sequence ID" value="NZ_JAOANI010000014.1"/>
</dbReference>
<dbReference type="GO" id="GO:0047617">
    <property type="term" value="F:fatty acyl-CoA hydrolase activity"/>
    <property type="evidence" value="ECO:0007669"/>
    <property type="project" value="UniProtKB-EC"/>
</dbReference>
<evidence type="ECO:0000256" key="4">
    <source>
        <dbReference type="ARBA" id="ARBA00023098"/>
    </source>
</evidence>
<dbReference type="Proteomes" id="UP001147830">
    <property type="component" value="Unassembled WGS sequence"/>
</dbReference>
<dbReference type="GO" id="GO:0005829">
    <property type="term" value="C:cytosol"/>
    <property type="evidence" value="ECO:0007669"/>
    <property type="project" value="TreeGrafter"/>
</dbReference>
<dbReference type="CDD" id="cd03445">
    <property type="entry name" value="Thioesterase_II_repeat2"/>
    <property type="match status" value="1"/>
</dbReference>
<dbReference type="InterPro" id="IPR042171">
    <property type="entry name" value="Acyl-CoA_hotdog"/>
</dbReference>
<comment type="similarity">
    <text evidence="1">Belongs to the C/M/P thioester hydrolase family.</text>
</comment>
<reference evidence="11" key="1">
    <citation type="journal article" date="2022" name="Front. Microbiol.">
        <title>Genome-based taxonomic rearrangement of Oceanobacter-related bacteria including the description of Thalassolituus hydrocarbonoclasticus sp. nov. and Thalassolituus pacificus sp. nov. and emended description of the genus Thalassolituus.</title>
        <authorList>
            <person name="Dong C."/>
            <person name="Wei L."/>
            <person name="Wang J."/>
            <person name="Lai Q."/>
            <person name="Huang Z."/>
            <person name="Shao Z."/>
        </authorList>
    </citation>
    <scope>NUCLEOTIDE SEQUENCE</scope>
    <source>
        <strain evidence="11">59MF3M-4</strain>
    </source>
</reference>